<dbReference type="Proteomes" id="UP000198814">
    <property type="component" value="Unassembled WGS sequence"/>
</dbReference>
<evidence type="ECO:0000313" key="1">
    <source>
        <dbReference type="EMBL" id="SEO13689.1"/>
    </source>
</evidence>
<gene>
    <name evidence="1" type="ORF">SAMN05216333_1059</name>
</gene>
<sequence length="62" mass="6869">MITRVHDLISDKVVKQRSNQITEFEELLTEGGTALMLDSLPGIFLAAHSVISTSYSVSSHFF</sequence>
<accession>A0A1H8M8L2</accession>
<name>A0A1H8M8L2_9PROT</name>
<keyword evidence="2" id="KW-1185">Reference proteome</keyword>
<evidence type="ECO:0000313" key="2">
    <source>
        <dbReference type="Proteomes" id="UP000198814"/>
    </source>
</evidence>
<reference evidence="2" key="1">
    <citation type="submission" date="2016-10" db="EMBL/GenBank/DDBJ databases">
        <authorList>
            <person name="Varghese N."/>
            <person name="Submissions S."/>
        </authorList>
    </citation>
    <scope>NUCLEOTIDE SEQUENCE [LARGE SCALE GENOMIC DNA]</scope>
    <source>
        <strain evidence="2">Nm76</strain>
    </source>
</reference>
<dbReference type="EMBL" id="FODO01000005">
    <property type="protein sequence ID" value="SEO13689.1"/>
    <property type="molecule type" value="Genomic_DNA"/>
</dbReference>
<protein>
    <submittedName>
        <fullName evidence="1">Uncharacterized protein</fullName>
    </submittedName>
</protein>
<organism evidence="1 2">
    <name type="scientific">Nitrosomonas oligotropha</name>
    <dbReference type="NCBI Taxonomy" id="42354"/>
    <lineage>
        <taxon>Bacteria</taxon>
        <taxon>Pseudomonadati</taxon>
        <taxon>Pseudomonadota</taxon>
        <taxon>Betaproteobacteria</taxon>
        <taxon>Nitrosomonadales</taxon>
        <taxon>Nitrosomonadaceae</taxon>
        <taxon>Nitrosomonas</taxon>
    </lineage>
</organism>
<dbReference type="AlphaFoldDB" id="A0A1H8M8L2"/>
<dbReference type="STRING" id="42354.SAMN05216333_1059"/>
<proteinExistence type="predicted"/>